<organism evidence="2 3">
    <name type="scientific">Rheinheimera mesophila</name>
    <dbReference type="NCBI Taxonomy" id="1547515"/>
    <lineage>
        <taxon>Bacteria</taxon>
        <taxon>Pseudomonadati</taxon>
        <taxon>Pseudomonadota</taxon>
        <taxon>Gammaproteobacteria</taxon>
        <taxon>Chromatiales</taxon>
        <taxon>Chromatiaceae</taxon>
        <taxon>Rheinheimera</taxon>
    </lineage>
</organism>
<evidence type="ECO:0000313" key="3">
    <source>
        <dbReference type="Proteomes" id="UP000276260"/>
    </source>
</evidence>
<evidence type="ECO:0000313" key="2">
    <source>
        <dbReference type="EMBL" id="RRJ19795.1"/>
    </source>
</evidence>
<name>A0A3P3QFI4_9GAMM</name>
<accession>A0A3P3QFI4</accession>
<dbReference type="PANTHER" id="PTHR35006:SF1">
    <property type="entry name" value="BLL2941 PROTEIN"/>
    <property type="match status" value="1"/>
</dbReference>
<dbReference type="PANTHER" id="PTHR35006">
    <property type="entry name" value="GLYOXALASE FAMILY PROTEIN (AFU_ORTHOLOGUE AFUA_5G14830)"/>
    <property type="match status" value="1"/>
</dbReference>
<dbReference type="AlphaFoldDB" id="A0A3P3QFI4"/>
<reference evidence="2 3" key="1">
    <citation type="submission" date="2018-11" db="EMBL/GenBank/DDBJ databases">
        <title>Draft genome analysis of Rheinheimera mesophila isolated from an industrial waste site.</title>
        <authorList>
            <person name="Yu Q."/>
            <person name="Qi Y."/>
            <person name="Zhang H."/>
            <person name="Lu Y."/>
            <person name="Pu J."/>
        </authorList>
    </citation>
    <scope>NUCLEOTIDE SEQUENCE [LARGE SCALE GENOMIC DNA]</scope>
    <source>
        <strain evidence="2 3">IITR13</strain>
    </source>
</reference>
<gene>
    <name evidence="2" type="ORF">EIK76_15305</name>
</gene>
<dbReference type="InterPro" id="IPR029068">
    <property type="entry name" value="Glyas_Bleomycin-R_OHBP_Dase"/>
</dbReference>
<sequence>MFSYATLGSNNLDKSVAFYLELLKEQGAKTLIKMDRIVFIGKSMQSPMLAICIPYNKEPATPGNGTMLSIAPGSKEKVDELYHKAIALGARCEGAPGQRIPNTFYGAYVRDLDGNKLCFNHFG</sequence>
<protein>
    <submittedName>
        <fullName evidence="2">VOC family protein</fullName>
    </submittedName>
</protein>
<comment type="caution">
    <text evidence="2">The sequence shown here is derived from an EMBL/GenBank/DDBJ whole genome shotgun (WGS) entry which is preliminary data.</text>
</comment>
<dbReference type="Proteomes" id="UP000276260">
    <property type="component" value="Unassembled WGS sequence"/>
</dbReference>
<keyword evidence="3" id="KW-1185">Reference proteome</keyword>
<proteinExistence type="predicted"/>
<dbReference type="Gene3D" id="3.10.180.10">
    <property type="entry name" value="2,3-Dihydroxybiphenyl 1,2-Dioxygenase, domain 1"/>
    <property type="match status" value="1"/>
</dbReference>
<dbReference type="Pfam" id="PF00903">
    <property type="entry name" value="Glyoxalase"/>
    <property type="match status" value="1"/>
</dbReference>
<dbReference type="CDD" id="cd07262">
    <property type="entry name" value="VOC_like"/>
    <property type="match status" value="1"/>
</dbReference>
<feature type="domain" description="VOC" evidence="1">
    <location>
        <begin position="1"/>
        <end position="122"/>
    </location>
</feature>
<dbReference type="OrthoDB" id="9800438at2"/>
<dbReference type="SUPFAM" id="SSF54593">
    <property type="entry name" value="Glyoxalase/Bleomycin resistance protein/Dihydroxybiphenyl dioxygenase"/>
    <property type="match status" value="1"/>
</dbReference>
<dbReference type="InterPro" id="IPR037523">
    <property type="entry name" value="VOC_core"/>
</dbReference>
<dbReference type="RefSeq" id="WP_046520758.1">
    <property type="nucleotide sequence ID" value="NZ_LAVS01000086.1"/>
</dbReference>
<dbReference type="EMBL" id="RRCF01000004">
    <property type="protein sequence ID" value="RRJ19795.1"/>
    <property type="molecule type" value="Genomic_DNA"/>
</dbReference>
<dbReference type="InterPro" id="IPR004360">
    <property type="entry name" value="Glyas_Fos-R_dOase_dom"/>
</dbReference>
<dbReference type="PROSITE" id="PS51819">
    <property type="entry name" value="VOC"/>
    <property type="match status" value="1"/>
</dbReference>
<evidence type="ECO:0000259" key="1">
    <source>
        <dbReference type="PROSITE" id="PS51819"/>
    </source>
</evidence>